<evidence type="ECO:0000256" key="3">
    <source>
        <dbReference type="PROSITE-ProRule" id="PRU00409"/>
    </source>
</evidence>
<dbReference type="InterPro" id="IPR025839">
    <property type="entry name" value="RLAN_dom"/>
</dbReference>
<reference evidence="6" key="1">
    <citation type="journal article" date="2019" name="Int. J. Syst. Evol. Microbiol.">
        <title>The Global Catalogue of Microorganisms (GCM) 10K type strain sequencing project: providing services to taxonomists for standard genome sequencing and annotation.</title>
        <authorList>
            <consortium name="The Broad Institute Genomics Platform"/>
            <consortium name="The Broad Institute Genome Sequencing Center for Infectious Disease"/>
            <person name="Wu L."/>
            <person name="Ma J."/>
        </authorList>
    </citation>
    <scope>NUCLEOTIDE SEQUENCE [LARGE SCALE GENOMIC DNA]</scope>
    <source>
        <strain evidence="6">CGMCC 1.13718</strain>
    </source>
</reference>
<keyword evidence="1" id="KW-0436">Ligase</keyword>
<evidence type="ECO:0000256" key="2">
    <source>
        <dbReference type="ARBA" id="ARBA00023211"/>
    </source>
</evidence>
<dbReference type="PANTHER" id="PTHR21621">
    <property type="entry name" value="RIBOSOMAL PROTEIN S6 MODIFICATION PROTEIN"/>
    <property type="match status" value="1"/>
</dbReference>
<dbReference type="Gene3D" id="3.30.1490.20">
    <property type="entry name" value="ATP-grasp fold, A domain"/>
    <property type="match status" value="1"/>
</dbReference>
<proteinExistence type="predicted"/>
<keyword evidence="3" id="KW-0067">ATP-binding</keyword>
<dbReference type="InterPro" id="IPR011761">
    <property type="entry name" value="ATP-grasp"/>
</dbReference>
<dbReference type="Pfam" id="PF14401">
    <property type="entry name" value="RLAN"/>
    <property type="match status" value="1"/>
</dbReference>
<dbReference type="Gene3D" id="3.30.470.20">
    <property type="entry name" value="ATP-grasp fold, B domain"/>
    <property type="match status" value="1"/>
</dbReference>
<dbReference type="Proteomes" id="UP001596425">
    <property type="component" value="Unassembled WGS sequence"/>
</dbReference>
<dbReference type="EMBL" id="JBHSVR010000001">
    <property type="protein sequence ID" value="MFC6633960.1"/>
    <property type="molecule type" value="Genomic_DNA"/>
</dbReference>
<dbReference type="PROSITE" id="PS50975">
    <property type="entry name" value="ATP_GRASP"/>
    <property type="match status" value="1"/>
</dbReference>
<accession>A0ABW1YPF8</accession>
<dbReference type="Pfam" id="PF07478">
    <property type="entry name" value="Dala_Dala_lig_C"/>
    <property type="match status" value="1"/>
</dbReference>
<dbReference type="InterPro" id="IPR011095">
    <property type="entry name" value="Dala_Dala_lig_C"/>
</dbReference>
<name>A0ABW1YPF8_9GAMM</name>
<dbReference type="SUPFAM" id="SSF56059">
    <property type="entry name" value="Glutathione synthetase ATP-binding domain-like"/>
    <property type="match status" value="1"/>
</dbReference>
<comment type="caution">
    <text evidence="5">The sequence shown here is derived from an EMBL/GenBank/DDBJ whole genome shotgun (WGS) entry which is preliminary data.</text>
</comment>
<sequence length="491" mass="55727">MSQVLIVIDRLDDWAPYYPSERVITFADYLQLSARQQRVRVINLCADYDYRAEGYYCSLLAEARSHHVLPSVRTLNDLSLPQLYKLQLARVLPALSKLRPPEEPGTHLVVKSYFGQCAEPALQPLARLLFDRFACPVLEIHLACEKAWEIADLRICSHRELSDAEETLFAEALDSFSNQVWRQRKKSDNSRYDLAILVNPEEALPPSDQSALKKFASAGRELGFSVEMISPGDYMRLPEFDALFIRETTAIDHHTYRFAKKAEAEGLVVLDDPTSILRCTNKIYLADLFATHRVPAPRTSILRRGDETGLQKALAELGLPMVIKIPDGSFSRGVVKVHSEEELRDKIGELFAESSLLLAQEFLYTEFDWRIGVLNNKPLYACRYYMAKNHWQIYNHGNKKNSSGAFTTLPTFEVPRAVLQAALKATKPIGNGFYGVDVKESAGKGYVIEVNDNPSIDSGVEDKYLGRELYRLILQEFARRLDARRAGHQHE</sequence>
<protein>
    <submittedName>
        <fullName evidence="5">RimK family protein</fullName>
    </submittedName>
</protein>
<evidence type="ECO:0000313" key="5">
    <source>
        <dbReference type="EMBL" id="MFC6633960.1"/>
    </source>
</evidence>
<dbReference type="RefSeq" id="WP_193190333.1">
    <property type="nucleotide sequence ID" value="NZ_JACZFR010000012.1"/>
</dbReference>
<evidence type="ECO:0000313" key="6">
    <source>
        <dbReference type="Proteomes" id="UP001596425"/>
    </source>
</evidence>
<dbReference type="PANTHER" id="PTHR21621:SF0">
    <property type="entry name" value="BETA-CITRYLGLUTAMATE SYNTHASE B-RELATED"/>
    <property type="match status" value="1"/>
</dbReference>
<keyword evidence="2" id="KW-0464">Manganese</keyword>
<dbReference type="InterPro" id="IPR013815">
    <property type="entry name" value="ATP_grasp_subdomain_1"/>
</dbReference>
<gene>
    <name evidence="5" type="ORF">ACFQBM_11725</name>
</gene>
<evidence type="ECO:0000259" key="4">
    <source>
        <dbReference type="PROSITE" id="PS50975"/>
    </source>
</evidence>
<keyword evidence="3" id="KW-0547">Nucleotide-binding</keyword>
<feature type="domain" description="ATP-grasp" evidence="4">
    <location>
        <begin position="286"/>
        <end position="478"/>
    </location>
</feature>
<keyword evidence="6" id="KW-1185">Reference proteome</keyword>
<evidence type="ECO:0000256" key="1">
    <source>
        <dbReference type="ARBA" id="ARBA00022598"/>
    </source>
</evidence>
<organism evidence="5 6">
    <name type="scientific">Microbulbifer taiwanensis</name>
    <dbReference type="NCBI Taxonomy" id="986746"/>
    <lineage>
        <taxon>Bacteria</taxon>
        <taxon>Pseudomonadati</taxon>
        <taxon>Pseudomonadota</taxon>
        <taxon>Gammaproteobacteria</taxon>
        <taxon>Cellvibrionales</taxon>
        <taxon>Microbulbiferaceae</taxon>
        <taxon>Microbulbifer</taxon>
    </lineage>
</organism>